<dbReference type="HAMAP" id="MF_00023">
    <property type="entry name" value="SmpB"/>
    <property type="match status" value="1"/>
</dbReference>
<accession>A0A8J6Y393</accession>
<proteinExistence type="inferred from homology"/>
<evidence type="ECO:0000256" key="3">
    <source>
        <dbReference type="HAMAP-Rule" id="MF_00023"/>
    </source>
</evidence>
<evidence type="ECO:0000313" key="6">
    <source>
        <dbReference type="Proteomes" id="UP000648239"/>
    </source>
</evidence>
<dbReference type="Pfam" id="PF01668">
    <property type="entry name" value="SmpB"/>
    <property type="match status" value="1"/>
</dbReference>
<dbReference type="NCBIfam" id="TIGR00086">
    <property type="entry name" value="smpB"/>
    <property type="match status" value="1"/>
</dbReference>
<name>A0A8J6Y393_9BACT</name>
<organism evidence="5 6">
    <name type="scientific">Candidatus Polarisedimenticola svalbardensis</name>
    <dbReference type="NCBI Taxonomy" id="2886004"/>
    <lineage>
        <taxon>Bacteria</taxon>
        <taxon>Pseudomonadati</taxon>
        <taxon>Acidobacteriota</taxon>
        <taxon>Candidatus Polarisedimenticolia</taxon>
        <taxon>Candidatus Polarisedimenticolales</taxon>
        <taxon>Candidatus Polarisedimenticolaceae</taxon>
        <taxon>Candidatus Polarisedimenticola</taxon>
    </lineage>
</organism>
<dbReference type="PANTHER" id="PTHR30308:SF2">
    <property type="entry name" value="SSRA-BINDING PROTEIN"/>
    <property type="match status" value="1"/>
</dbReference>
<comment type="function">
    <text evidence="3">Required for rescue of stalled ribosomes mediated by trans-translation. Binds to transfer-messenger RNA (tmRNA), required for stable association of tmRNA with ribosomes. tmRNA and SmpB together mimic tRNA shape, replacing the anticodon stem-loop with SmpB. tmRNA is encoded by the ssrA gene; the 2 termini fold to resemble tRNA(Ala) and it encodes a 'tag peptide', a short internal open reading frame. During trans-translation Ala-aminoacylated tmRNA acts like a tRNA, entering the A-site of stalled ribosomes, displacing the stalled mRNA. The ribosome then switches to translate the ORF on the tmRNA; the nascent peptide is terminated with the 'tag peptide' encoded by the tmRNA and targeted for degradation. The ribosome is freed to recommence translation, which seems to be the essential function of trans-translation.</text>
</comment>
<keyword evidence="1 3" id="KW-0963">Cytoplasm</keyword>
<sequence length="158" mass="17951">MARKRKERSANPVLAKNRAARHEFHILETFEAGIELLGTEVKSAREGRVNLKDAYGKIRNGEVFLVNAHISPYTHGNRENHDPLRPRKLLLHKREIGKLAKAVETAGLTLIPLAMILKGGLIKLEICIAKGKKLHDKREDSRTREAEREMARETGQHR</sequence>
<dbReference type="PANTHER" id="PTHR30308">
    <property type="entry name" value="TMRNA-BINDING COMPONENT OF TRANS-TRANSLATION TAGGING COMPLEX"/>
    <property type="match status" value="1"/>
</dbReference>
<evidence type="ECO:0000256" key="1">
    <source>
        <dbReference type="ARBA" id="ARBA00022490"/>
    </source>
</evidence>
<comment type="caution">
    <text evidence="5">The sequence shown here is derived from an EMBL/GenBank/DDBJ whole genome shotgun (WGS) entry which is preliminary data.</text>
</comment>
<comment type="similarity">
    <text evidence="3">Belongs to the SmpB family.</text>
</comment>
<dbReference type="GO" id="GO:0070929">
    <property type="term" value="P:trans-translation"/>
    <property type="evidence" value="ECO:0007669"/>
    <property type="project" value="UniProtKB-UniRule"/>
</dbReference>
<gene>
    <name evidence="3 5" type="primary">smpB</name>
    <name evidence="5" type="ORF">IFK94_07910</name>
</gene>
<dbReference type="PROSITE" id="PS01317">
    <property type="entry name" value="SSRP"/>
    <property type="match status" value="1"/>
</dbReference>
<dbReference type="NCBIfam" id="NF003843">
    <property type="entry name" value="PRK05422.1"/>
    <property type="match status" value="1"/>
</dbReference>
<evidence type="ECO:0000313" key="5">
    <source>
        <dbReference type="EMBL" id="MBD3868034.1"/>
    </source>
</evidence>
<dbReference type="GO" id="GO:0003723">
    <property type="term" value="F:RNA binding"/>
    <property type="evidence" value="ECO:0007669"/>
    <property type="project" value="UniProtKB-UniRule"/>
</dbReference>
<evidence type="ECO:0000256" key="2">
    <source>
        <dbReference type="ARBA" id="ARBA00022884"/>
    </source>
</evidence>
<feature type="compositionally biased region" description="Basic and acidic residues" evidence="4">
    <location>
        <begin position="136"/>
        <end position="158"/>
    </location>
</feature>
<feature type="region of interest" description="Disordered" evidence="4">
    <location>
        <begin position="135"/>
        <end position="158"/>
    </location>
</feature>
<dbReference type="InterPro" id="IPR000037">
    <property type="entry name" value="SsrA-bd_prot"/>
</dbReference>
<dbReference type="InterPro" id="IPR020081">
    <property type="entry name" value="SsrA-bd_prot_CS"/>
</dbReference>
<dbReference type="SUPFAM" id="SSF74982">
    <property type="entry name" value="Small protein B (SmpB)"/>
    <property type="match status" value="1"/>
</dbReference>
<keyword evidence="2 3" id="KW-0694">RNA-binding</keyword>
<evidence type="ECO:0000256" key="4">
    <source>
        <dbReference type="SAM" id="MobiDB-lite"/>
    </source>
</evidence>
<protein>
    <recommendedName>
        <fullName evidence="3">SsrA-binding protein</fullName>
    </recommendedName>
    <alternativeName>
        <fullName evidence="3">Small protein B</fullName>
    </alternativeName>
</protein>
<dbReference type="CDD" id="cd09294">
    <property type="entry name" value="SmpB"/>
    <property type="match status" value="1"/>
</dbReference>
<dbReference type="GO" id="GO:0070930">
    <property type="term" value="P:trans-translation-dependent protein tagging"/>
    <property type="evidence" value="ECO:0007669"/>
    <property type="project" value="TreeGrafter"/>
</dbReference>
<dbReference type="EMBL" id="JACXWD010000021">
    <property type="protein sequence ID" value="MBD3868034.1"/>
    <property type="molecule type" value="Genomic_DNA"/>
</dbReference>
<dbReference type="Gene3D" id="2.40.280.10">
    <property type="match status" value="1"/>
</dbReference>
<dbReference type="InterPro" id="IPR023620">
    <property type="entry name" value="SmpB"/>
</dbReference>
<comment type="subcellular location">
    <subcellularLocation>
        <location evidence="3">Cytoplasm</location>
    </subcellularLocation>
    <text evidence="3">The tmRNA-SmpB complex associates with stalled 70S ribosomes.</text>
</comment>
<dbReference type="AlphaFoldDB" id="A0A8J6Y393"/>
<reference evidence="5 6" key="1">
    <citation type="submission" date="2020-08" db="EMBL/GenBank/DDBJ databases">
        <title>Acidobacteriota in marine sediments use diverse sulfur dissimilation pathways.</title>
        <authorList>
            <person name="Wasmund K."/>
        </authorList>
    </citation>
    <scope>NUCLEOTIDE SEQUENCE [LARGE SCALE GENOMIC DNA]</scope>
    <source>
        <strain evidence="5">MAG AM4</strain>
    </source>
</reference>
<dbReference type="GO" id="GO:0005829">
    <property type="term" value="C:cytosol"/>
    <property type="evidence" value="ECO:0007669"/>
    <property type="project" value="TreeGrafter"/>
</dbReference>
<dbReference type="Proteomes" id="UP000648239">
    <property type="component" value="Unassembled WGS sequence"/>
</dbReference>